<feature type="compositionally biased region" description="Acidic residues" evidence="1">
    <location>
        <begin position="135"/>
        <end position="145"/>
    </location>
</feature>
<feature type="compositionally biased region" description="Polar residues" evidence="1">
    <location>
        <begin position="536"/>
        <end position="554"/>
    </location>
</feature>
<dbReference type="AlphaFoldDB" id="A0A5M3M954"/>
<evidence type="ECO:0000313" key="2">
    <source>
        <dbReference type="EMBL" id="EIW75738.1"/>
    </source>
</evidence>
<name>A0A5M3M954_CONPW</name>
<feature type="compositionally biased region" description="Acidic residues" evidence="1">
    <location>
        <begin position="63"/>
        <end position="75"/>
    </location>
</feature>
<gene>
    <name evidence="2" type="ORF">CONPUDRAFT_147246</name>
</gene>
<keyword evidence="3" id="KW-1185">Reference proteome</keyword>
<accession>A0A5M3M954</accession>
<feature type="compositionally biased region" description="Acidic residues" evidence="1">
    <location>
        <begin position="87"/>
        <end position="102"/>
    </location>
</feature>
<dbReference type="RefSeq" id="XP_007774414.1">
    <property type="nucleotide sequence ID" value="XM_007776224.1"/>
</dbReference>
<sequence>MSTVTKHTRYTAQCRARSRRGKHKSVQLKRSSPYMQRVRFRRYLLNKEVQSMTKKELLKAIFGDEDDDEDDEDEGDTKPSAETPGVLDDEGEPENETENEDGVDGKEADATLDNLAQYLIPADIPVQPRGTSEISTEDSLEDFEELPSLSTANCSQDEYQTAKGASPASPTREIGHYSPTLVAYDSGGDSREAHFKVFDSQVAGDVKDVISGSIVDTDVDMDIDVDEYFDILPSTLVRHVDYSNLSVSSLDAEYSAFPAPLHLAQYGPGTPSVVSSSSVEDMVVDEPCVSFAFGSATEVVPPRGIKRPYWLVEDEVTGTPSKRRRISCSDRKPRTRMDRPRIQKLVPVAPRHYSAFGSLPTTKSFTINAPAPSLSNPSVAPSSDAPTLASSIALLTAQLGRLTIVDASELAHASTSAPSISKPLDAPAVAISDTFENIPAFLCAGEPAKCMHVHSYGVQGALTQLKASHEDVKIAEGPRPAHHASGNDGGVNKKHLDVDFAMDASDLPRKPSRPFASSEKTTDPRLRLPGYARRSPCTTTSASSGVQQGTQSAASGKLPSATPLPRPPVVPFSDAFANVPPMLRSGELVKPLKGLAHTVQRAVAHLKACRAAKENVNVESVVGNMTTRRFEYARKT</sequence>
<dbReference type="KEGG" id="cput:CONPUDRAFT_147246"/>
<evidence type="ECO:0000256" key="1">
    <source>
        <dbReference type="SAM" id="MobiDB-lite"/>
    </source>
</evidence>
<evidence type="ECO:0000313" key="3">
    <source>
        <dbReference type="Proteomes" id="UP000053558"/>
    </source>
</evidence>
<reference evidence="3" key="1">
    <citation type="journal article" date="2012" name="Science">
        <title>The Paleozoic origin of enzymatic lignin decomposition reconstructed from 31 fungal genomes.</title>
        <authorList>
            <person name="Floudas D."/>
            <person name="Binder M."/>
            <person name="Riley R."/>
            <person name="Barry K."/>
            <person name="Blanchette R.A."/>
            <person name="Henrissat B."/>
            <person name="Martinez A.T."/>
            <person name="Otillar R."/>
            <person name="Spatafora J.W."/>
            <person name="Yadav J.S."/>
            <person name="Aerts A."/>
            <person name="Benoit I."/>
            <person name="Boyd A."/>
            <person name="Carlson A."/>
            <person name="Copeland A."/>
            <person name="Coutinho P.M."/>
            <person name="de Vries R.P."/>
            <person name="Ferreira P."/>
            <person name="Findley K."/>
            <person name="Foster B."/>
            <person name="Gaskell J."/>
            <person name="Glotzer D."/>
            <person name="Gorecki P."/>
            <person name="Heitman J."/>
            <person name="Hesse C."/>
            <person name="Hori C."/>
            <person name="Igarashi K."/>
            <person name="Jurgens J.A."/>
            <person name="Kallen N."/>
            <person name="Kersten P."/>
            <person name="Kohler A."/>
            <person name="Kuees U."/>
            <person name="Kumar T.K.A."/>
            <person name="Kuo A."/>
            <person name="LaButti K."/>
            <person name="Larrondo L.F."/>
            <person name="Lindquist E."/>
            <person name="Ling A."/>
            <person name="Lombard V."/>
            <person name="Lucas S."/>
            <person name="Lundell T."/>
            <person name="Martin R."/>
            <person name="McLaughlin D.J."/>
            <person name="Morgenstern I."/>
            <person name="Morin E."/>
            <person name="Murat C."/>
            <person name="Nagy L.G."/>
            <person name="Nolan M."/>
            <person name="Ohm R.A."/>
            <person name="Patyshakuliyeva A."/>
            <person name="Rokas A."/>
            <person name="Ruiz-Duenas F.J."/>
            <person name="Sabat G."/>
            <person name="Salamov A."/>
            <person name="Samejima M."/>
            <person name="Schmutz J."/>
            <person name="Slot J.C."/>
            <person name="St John F."/>
            <person name="Stenlid J."/>
            <person name="Sun H."/>
            <person name="Sun S."/>
            <person name="Syed K."/>
            <person name="Tsang A."/>
            <person name="Wiebenga A."/>
            <person name="Young D."/>
            <person name="Pisabarro A."/>
            <person name="Eastwood D.C."/>
            <person name="Martin F."/>
            <person name="Cullen D."/>
            <person name="Grigoriev I.V."/>
            <person name="Hibbett D.S."/>
        </authorList>
    </citation>
    <scope>NUCLEOTIDE SEQUENCE [LARGE SCALE GENOMIC DNA]</scope>
    <source>
        <strain evidence="3">RWD-64-598 SS2</strain>
    </source>
</reference>
<feature type="compositionally biased region" description="Polar residues" evidence="1">
    <location>
        <begin position="148"/>
        <end position="159"/>
    </location>
</feature>
<feature type="region of interest" description="Disordered" evidence="1">
    <location>
        <begin position="475"/>
        <end position="494"/>
    </location>
</feature>
<comment type="caution">
    <text evidence="2">The sequence shown here is derived from an EMBL/GenBank/DDBJ whole genome shotgun (WGS) entry which is preliminary data.</text>
</comment>
<dbReference type="Proteomes" id="UP000053558">
    <property type="component" value="Unassembled WGS sequence"/>
</dbReference>
<dbReference type="EMBL" id="JH711588">
    <property type="protein sequence ID" value="EIW75738.1"/>
    <property type="molecule type" value="Genomic_DNA"/>
</dbReference>
<feature type="region of interest" description="Disordered" evidence="1">
    <location>
        <begin position="61"/>
        <end position="106"/>
    </location>
</feature>
<feature type="region of interest" description="Disordered" evidence="1">
    <location>
        <begin position="1"/>
        <end position="31"/>
    </location>
</feature>
<feature type="region of interest" description="Disordered" evidence="1">
    <location>
        <begin position="121"/>
        <end position="175"/>
    </location>
</feature>
<dbReference type="GeneID" id="19202303"/>
<protein>
    <submittedName>
        <fullName evidence="2">Uncharacterized protein</fullName>
    </submittedName>
</protein>
<feature type="region of interest" description="Disordered" evidence="1">
    <location>
        <begin position="504"/>
        <end position="566"/>
    </location>
</feature>
<proteinExistence type="predicted"/>
<organism evidence="2 3">
    <name type="scientific">Coniophora puteana (strain RWD-64-598)</name>
    <name type="common">Brown rot fungus</name>
    <dbReference type="NCBI Taxonomy" id="741705"/>
    <lineage>
        <taxon>Eukaryota</taxon>
        <taxon>Fungi</taxon>
        <taxon>Dikarya</taxon>
        <taxon>Basidiomycota</taxon>
        <taxon>Agaricomycotina</taxon>
        <taxon>Agaricomycetes</taxon>
        <taxon>Agaricomycetidae</taxon>
        <taxon>Boletales</taxon>
        <taxon>Coniophorineae</taxon>
        <taxon>Coniophoraceae</taxon>
        <taxon>Coniophora</taxon>
    </lineage>
</organism>
<feature type="compositionally biased region" description="Basic residues" evidence="1">
    <location>
        <begin position="16"/>
        <end position="27"/>
    </location>
</feature>